<evidence type="ECO:0000256" key="1">
    <source>
        <dbReference type="SAM" id="Coils"/>
    </source>
</evidence>
<feature type="coiled-coil region" evidence="1">
    <location>
        <begin position="60"/>
        <end position="87"/>
    </location>
</feature>
<keyword evidence="1" id="KW-0175">Coiled coil</keyword>
<evidence type="ECO:0000313" key="2">
    <source>
        <dbReference type="EMBL" id="KAJ8422355.1"/>
    </source>
</evidence>
<protein>
    <submittedName>
        <fullName evidence="2">Uncharacterized protein</fullName>
    </submittedName>
</protein>
<comment type="caution">
    <text evidence="2">The sequence shown here is derived from an EMBL/GenBank/DDBJ whole genome shotgun (WGS) entry which is preliminary data.</text>
</comment>
<proteinExistence type="predicted"/>
<sequence length="174" mass="19359">MHKGARKRKINEAHKVRAPRLDQKPREAPKSPRLKNGLHLTLFKAQQCAPRAFVPLGAPRAAANQRLDQNQATLEHLLEELWELQKLVTVTDGAPVSMAHIITALTYTESQPGLQAPILTWAQLREALTVNRTRFSSNYVTAAIAPALQYRDRGSSSKEVEPIAIRASNSINNE</sequence>
<accession>A0A9Q1GNP5</accession>
<keyword evidence="3" id="KW-1185">Reference proteome</keyword>
<reference evidence="2" key="1">
    <citation type="submission" date="2022-04" db="EMBL/GenBank/DDBJ databases">
        <title>Carnegiea gigantea Genome sequencing and assembly v2.</title>
        <authorList>
            <person name="Copetti D."/>
            <person name="Sanderson M.J."/>
            <person name="Burquez A."/>
            <person name="Wojciechowski M.F."/>
        </authorList>
    </citation>
    <scope>NUCLEOTIDE SEQUENCE</scope>
    <source>
        <strain evidence="2">SGP5-SGP5p</strain>
        <tissue evidence="2">Aerial part</tissue>
    </source>
</reference>
<name>A0A9Q1GNP5_9CARY</name>
<organism evidence="2 3">
    <name type="scientific">Carnegiea gigantea</name>
    <dbReference type="NCBI Taxonomy" id="171969"/>
    <lineage>
        <taxon>Eukaryota</taxon>
        <taxon>Viridiplantae</taxon>
        <taxon>Streptophyta</taxon>
        <taxon>Embryophyta</taxon>
        <taxon>Tracheophyta</taxon>
        <taxon>Spermatophyta</taxon>
        <taxon>Magnoliopsida</taxon>
        <taxon>eudicotyledons</taxon>
        <taxon>Gunneridae</taxon>
        <taxon>Pentapetalae</taxon>
        <taxon>Caryophyllales</taxon>
        <taxon>Cactineae</taxon>
        <taxon>Cactaceae</taxon>
        <taxon>Cactoideae</taxon>
        <taxon>Echinocereeae</taxon>
        <taxon>Carnegiea</taxon>
    </lineage>
</organism>
<gene>
    <name evidence="2" type="ORF">Cgig2_014896</name>
</gene>
<dbReference type="AlphaFoldDB" id="A0A9Q1GNP5"/>
<evidence type="ECO:0000313" key="3">
    <source>
        <dbReference type="Proteomes" id="UP001153076"/>
    </source>
</evidence>
<dbReference type="Proteomes" id="UP001153076">
    <property type="component" value="Unassembled WGS sequence"/>
</dbReference>
<dbReference type="EMBL" id="JAKOGI010002284">
    <property type="protein sequence ID" value="KAJ8422355.1"/>
    <property type="molecule type" value="Genomic_DNA"/>
</dbReference>